<dbReference type="AlphaFoldDB" id="A0A369PAB7"/>
<dbReference type="RefSeq" id="WP_114538936.1">
    <property type="nucleotide sequence ID" value="NZ_AP024470.1"/>
</dbReference>
<dbReference type="InterPro" id="IPR035093">
    <property type="entry name" value="RelE/ParE_toxin_dom_sf"/>
</dbReference>
<name>A0A369PAB7_9ACTN</name>
<organism evidence="1 2">
    <name type="scientific">Adlercreutzia equolifaciens subsp. celatus</name>
    <dbReference type="NCBI Taxonomy" id="394340"/>
    <lineage>
        <taxon>Bacteria</taxon>
        <taxon>Bacillati</taxon>
        <taxon>Actinomycetota</taxon>
        <taxon>Coriobacteriia</taxon>
        <taxon>Eggerthellales</taxon>
        <taxon>Eggerthellaceae</taxon>
        <taxon>Adlercreutzia</taxon>
    </lineage>
</organism>
<protein>
    <submittedName>
        <fullName evidence="1">Type II toxin-antitoxin system RelE/ParE family toxin</fullName>
    </submittedName>
</protein>
<comment type="caution">
    <text evidence="1">The sequence shown here is derived from an EMBL/GenBank/DDBJ whole genome shotgun (WGS) entry which is preliminary data.</text>
</comment>
<dbReference type="Proteomes" id="UP000253805">
    <property type="component" value="Unassembled WGS sequence"/>
</dbReference>
<dbReference type="EMBL" id="PPUT01000004">
    <property type="protein sequence ID" value="RDC46181.1"/>
    <property type="molecule type" value="Genomic_DNA"/>
</dbReference>
<sequence>MLDLAWRPRAQLDRESIAIYLGLERGMPQAALDAIKGIDAALETVRTFPDAGGHFTDDHLEHEYRTTLAGPYIIYYRYNATTLTVYRIMHQRQSIDTYSLIEY</sequence>
<proteinExistence type="predicted"/>
<accession>A0A369PAB7</accession>
<evidence type="ECO:0000313" key="2">
    <source>
        <dbReference type="Proteomes" id="UP000253805"/>
    </source>
</evidence>
<reference evidence="1 2" key="1">
    <citation type="journal article" date="2018" name="Elife">
        <title>Discovery and characterization of a prevalent human gut bacterial enzyme sufficient for the inactivation of a family of plant toxins.</title>
        <authorList>
            <person name="Koppel N."/>
            <person name="Bisanz J.E."/>
            <person name="Pandelia M.E."/>
            <person name="Turnbaugh P.J."/>
            <person name="Balskus E.P."/>
        </authorList>
    </citation>
    <scope>NUCLEOTIDE SEQUENCE [LARGE SCALE GENOMIC DNA]</scope>
    <source>
        <strain evidence="1 2">OB21 GAM 11</strain>
    </source>
</reference>
<evidence type="ECO:0000313" key="1">
    <source>
        <dbReference type="EMBL" id="RDC46181.1"/>
    </source>
</evidence>
<dbReference type="InterPro" id="IPR007712">
    <property type="entry name" value="RelE/ParE_toxin"/>
</dbReference>
<gene>
    <name evidence="1" type="ORF">C1850_02440</name>
</gene>
<dbReference type="Gene3D" id="3.30.2310.20">
    <property type="entry name" value="RelE-like"/>
    <property type="match status" value="1"/>
</dbReference>
<dbReference type="Pfam" id="PF05016">
    <property type="entry name" value="ParE_toxin"/>
    <property type="match status" value="1"/>
</dbReference>